<dbReference type="OrthoDB" id="5945798at2759"/>
<dbReference type="GO" id="GO:0005737">
    <property type="term" value="C:cytoplasm"/>
    <property type="evidence" value="ECO:0007669"/>
    <property type="project" value="UniProtKB-SubCell"/>
</dbReference>
<dbReference type="InterPro" id="IPR044421">
    <property type="entry name" value="SMYD4_SET"/>
</dbReference>
<dbReference type="PANTHER" id="PTHR46165:SF2">
    <property type="entry name" value="SET AND MYND DOMAIN-CONTAINING PROTEIN 4"/>
    <property type="match status" value="1"/>
</dbReference>
<reference evidence="13" key="1">
    <citation type="submission" date="2017-02" db="UniProtKB">
        <authorList>
            <consortium name="WormBaseParasite"/>
        </authorList>
    </citation>
    <scope>IDENTIFICATION</scope>
</reference>
<evidence type="ECO:0000256" key="5">
    <source>
        <dbReference type="ARBA" id="ARBA00022679"/>
    </source>
</evidence>
<dbReference type="STRING" id="6216.A0A0R3S830"/>
<keyword evidence="3" id="KW-0963">Cytoplasm</keyword>
<dbReference type="PANTHER" id="PTHR46165">
    <property type="entry name" value="SET AND MYND DOMAIN-CONTAINING PROTEIN 4"/>
    <property type="match status" value="1"/>
</dbReference>
<comment type="subcellular location">
    <subcellularLocation>
        <location evidence="2">Cytoplasm</location>
    </subcellularLocation>
    <subcellularLocation>
        <location evidence="1">Nucleus</location>
    </subcellularLocation>
</comment>
<evidence type="ECO:0000256" key="8">
    <source>
        <dbReference type="ARBA" id="ARBA00048985"/>
    </source>
</evidence>
<protein>
    <submittedName>
        <fullName evidence="13">SET domain-containing protein</fullName>
    </submittedName>
</protein>
<feature type="domain" description="SET" evidence="10">
    <location>
        <begin position="78"/>
        <end position="184"/>
    </location>
</feature>
<evidence type="ECO:0000256" key="6">
    <source>
        <dbReference type="ARBA" id="ARBA00022691"/>
    </source>
</evidence>
<evidence type="ECO:0000256" key="4">
    <source>
        <dbReference type="ARBA" id="ARBA00022603"/>
    </source>
</evidence>
<dbReference type="PROSITE" id="PS50280">
    <property type="entry name" value="SET"/>
    <property type="match status" value="1"/>
</dbReference>
<evidence type="ECO:0000256" key="7">
    <source>
        <dbReference type="ARBA" id="ARBA00023242"/>
    </source>
</evidence>
<organism evidence="13">
    <name type="scientific">Hymenolepis diminuta</name>
    <name type="common">Rat tapeworm</name>
    <dbReference type="NCBI Taxonomy" id="6216"/>
    <lineage>
        <taxon>Eukaryota</taxon>
        <taxon>Metazoa</taxon>
        <taxon>Spiralia</taxon>
        <taxon>Lophotrochozoa</taxon>
        <taxon>Platyhelminthes</taxon>
        <taxon>Cestoda</taxon>
        <taxon>Eucestoda</taxon>
        <taxon>Cyclophyllidea</taxon>
        <taxon>Hymenolepididae</taxon>
        <taxon>Hymenolepis</taxon>
    </lineage>
</organism>
<dbReference type="InterPro" id="IPR001214">
    <property type="entry name" value="SET_dom"/>
</dbReference>
<proteinExistence type="predicted"/>
<dbReference type="GO" id="GO:0032259">
    <property type="term" value="P:methylation"/>
    <property type="evidence" value="ECO:0007669"/>
    <property type="project" value="UniProtKB-KW"/>
</dbReference>
<evidence type="ECO:0000256" key="3">
    <source>
        <dbReference type="ARBA" id="ARBA00022490"/>
    </source>
</evidence>
<gene>
    <name evidence="11" type="ORF">HDID_LOCUS261</name>
</gene>
<dbReference type="Pfam" id="PF00856">
    <property type="entry name" value="SET"/>
    <property type="match status" value="1"/>
</dbReference>
<dbReference type="WBParaSite" id="HDID_0000026001-mRNA-1">
    <property type="protein sequence ID" value="HDID_0000026001-mRNA-1"/>
    <property type="gene ID" value="HDID_0000026001"/>
</dbReference>
<dbReference type="GO" id="GO:0042826">
    <property type="term" value="F:histone deacetylase binding"/>
    <property type="evidence" value="ECO:0007669"/>
    <property type="project" value="TreeGrafter"/>
</dbReference>
<evidence type="ECO:0000256" key="2">
    <source>
        <dbReference type="ARBA" id="ARBA00004496"/>
    </source>
</evidence>
<sequence length="360" mass="41695">MVPLKENQRHQGFENVDNSRGQPPPVFNPSDYSTVAWLYPQSGTETTDEFQWKSTINAIFLTYCLWLSDYPMRWFDEAKREFYKHPSQIKRPNFLPASWIATCMLYHLKAMRFNAADYTEYLESSSIELTSNRNWLALCIYPTISLINHDCNPNACLVSTANGGTFLYALRPIAKNEEVTICYQYFYFSISTSFRIANIRERYLFSCHCDACSNKWDLKKLETESLKCPSCGSKFLSTDEKCTNCNDEGGYMIFQRIIHEKIPYIMNCLKSKSCGMKSTVEAVSLLKEIQNLIFSPSPTVSCVVSLCMQVIDRTTGIRTVDNMIKSQFTYMTGYENVIFRRYKQPKASWKIMCLRNSLRS</sequence>
<keyword evidence="4" id="KW-0489">Methyltransferase</keyword>
<dbReference type="Proteomes" id="UP000274504">
    <property type="component" value="Unassembled WGS sequence"/>
</dbReference>
<evidence type="ECO:0000259" key="10">
    <source>
        <dbReference type="PROSITE" id="PS50280"/>
    </source>
</evidence>
<dbReference type="SUPFAM" id="SSF82199">
    <property type="entry name" value="SET domain"/>
    <property type="match status" value="1"/>
</dbReference>
<dbReference type="Gene3D" id="2.170.270.10">
    <property type="entry name" value="SET domain"/>
    <property type="match status" value="1"/>
</dbReference>
<feature type="region of interest" description="Disordered" evidence="9">
    <location>
        <begin position="1"/>
        <end position="25"/>
    </location>
</feature>
<comment type="catalytic activity">
    <reaction evidence="8">
        <text>L-lysyl-[protein] + S-adenosyl-L-methionine = N(6)-methyl-L-lysyl-[protein] + S-adenosyl-L-homocysteine + H(+)</text>
        <dbReference type="Rhea" id="RHEA:51736"/>
        <dbReference type="Rhea" id="RHEA-COMP:9752"/>
        <dbReference type="Rhea" id="RHEA-COMP:13053"/>
        <dbReference type="ChEBI" id="CHEBI:15378"/>
        <dbReference type="ChEBI" id="CHEBI:29969"/>
        <dbReference type="ChEBI" id="CHEBI:57856"/>
        <dbReference type="ChEBI" id="CHEBI:59789"/>
        <dbReference type="ChEBI" id="CHEBI:61929"/>
    </reaction>
</comment>
<evidence type="ECO:0000313" key="11">
    <source>
        <dbReference type="EMBL" id="VDL14448.1"/>
    </source>
</evidence>
<name>A0A0R3S830_HYMDI</name>
<dbReference type="GO" id="GO:0005634">
    <property type="term" value="C:nucleus"/>
    <property type="evidence" value="ECO:0007669"/>
    <property type="project" value="UniProtKB-SubCell"/>
</dbReference>
<evidence type="ECO:0000313" key="13">
    <source>
        <dbReference type="WBParaSite" id="HDID_0000026001-mRNA-1"/>
    </source>
</evidence>
<keyword evidence="6" id="KW-0949">S-adenosyl-L-methionine</keyword>
<reference evidence="11 12" key="2">
    <citation type="submission" date="2018-11" db="EMBL/GenBank/DDBJ databases">
        <authorList>
            <consortium name="Pathogen Informatics"/>
        </authorList>
    </citation>
    <scope>NUCLEOTIDE SEQUENCE [LARGE SCALE GENOMIC DNA]</scope>
</reference>
<feature type="compositionally biased region" description="Basic and acidic residues" evidence="9">
    <location>
        <begin position="1"/>
        <end position="12"/>
    </location>
</feature>
<keyword evidence="5" id="KW-0808">Transferase</keyword>
<dbReference type="CDD" id="cd10536">
    <property type="entry name" value="SET_SMYD4"/>
    <property type="match status" value="1"/>
</dbReference>
<evidence type="ECO:0000256" key="1">
    <source>
        <dbReference type="ARBA" id="ARBA00004123"/>
    </source>
</evidence>
<dbReference type="InterPro" id="IPR046341">
    <property type="entry name" value="SET_dom_sf"/>
</dbReference>
<dbReference type="AlphaFoldDB" id="A0A0R3S830"/>
<dbReference type="InterPro" id="IPR052097">
    <property type="entry name" value="SET-MYND_domain_protein"/>
</dbReference>
<accession>A0A0R3S830</accession>
<keyword evidence="7" id="KW-0539">Nucleus</keyword>
<dbReference type="EMBL" id="UYSG01000032">
    <property type="protein sequence ID" value="VDL14448.1"/>
    <property type="molecule type" value="Genomic_DNA"/>
</dbReference>
<dbReference type="GO" id="GO:0008168">
    <property type="term" value="F:methyltransferase activity"/>
    <property type="evidence" value="ECO:0007669"/>
    <property type="project" value="UniProtKB-KW"/>
</dbReference>
<evidence type="ECO:0000313" key="12">
    <source>
        <dbReference type="Proteomes" id="UP000274504"/>
    </source>
</evidence>
<evidence type="ECO:0000256" key="9">
    <source>
        <dbReference type="SAM" id="MobiDB-lite"/>
    </source>
</evidence>